<dbReference type="AlphaFoldDB" id="E7RX11"/>
<dbReference type="PANTHER" id="PTHR33505:SF4">
    <property type="entry name" value="PROTEIN PREY, MITOCHONDRIAL"/>
    <property type="match status" value="1"/>
</dbReference>
<dbReference type="GO" id="GO:0005829">
    <property type="term" value="C:cytosol"/>
    <property type="evidence" value="ECO:0007669"/>
    <property type="project" value="TreeGrafter"/>
</dbReference>
<evidence type="ECO:0000256" key="1">
    <source>
        <dbReference type="ARBA" id="ARBA00016436"/>
    </source>
</evidence>
<comment type="similarity">
    <text evidence="3">In the C-terminal section; belongs to the UPF0434 family.</text>
</comment>
<accession>E7RX11</accession>
<dbReference type="RefSeq" id="WP_005673474.1">
    <property type="nucleotide sequence ID" value="NZ_CP146288.1"/>
</dbReference>
<dbReference type="EMBL" id="AEQP01000006">
    <property type="protein sequence ID" value="EFV95002.1"/>
    <property type="molecule type" value="Genomic_DNA"/>
</dbReference>
<proteinExistence type="inferred from homology"/>
<dbReference type="InterPro" id="IPR005651">
    <property type="entry name" value="Trm112-like"/>
</dbReference>
<evidence type="ECO:0000256" key="2">
    <source>
        <dbReference type="ARBA" id="ARBA00061313"/>
    </source>
</evidence>
<dbReference type="Pfam" id="PF03966">
    <property type="entry name" value="Trm112p"/>
    <property type="match status" value="1"/>
</dbReference>
<dbReference type="SUPFAM" id="SSF158997">
    <property type="entry name" value="Trm112p-like"/>
    <property type="match status" value="1"/>
</dbReference>
<reference evidence="4 5" key="1">
    <citation type="submission" date="2010-12" db="EMBL/GenBank/DDBJ databases">
        <authorList>
            <person name="Muzny D."/>
            <person name="Qin X."/>
            <person name="Deng J."/>
            <person name="Jiang H."/>
            <person name="Liu Y."/>
            <person name="Qu J."/>
            <person name="Song X.-Z."/>
            <person name="Zhang L."/>
            <person name="Thornton R."/>
            <person name="Coyle M."/>
            <person name="Francisco L."/>
            <person name="Jackson L."/>
            <person name="Javaid M."/>
            <person name="Korchina V."/>
            <person name="Kovar C."/>
            <person name="Mata R."/>
            <person name="Mathew T."/>
            <person name="Ngo R."/>
            <person name="Nguyen L."/>
            <person name="Nguyen N."/>
            <person name="Okwuonu G."/>
            <person name="Ongeri F."/>
            <person name="Pham C."/>
            <person name="Simmons D."/>
            <person name="Wilczek-Boney K."/>
            <person name="Hale W."/>
            <person name="Jakkamsetti A."/>
            <person name="Pham P."/>
            <person name="Ruth R."/>
            <person name="San Lucas F."/>
            <person name="Warren J."/>
            <person name="Zhang J."/>
            <person name="Zhao Z."/>
            <person name="Zhou C."/>
            <person name="Zhu D."/>
            <person name="Lee S."/>
            <person name="Bess C."/>
            <person name="Blankenburg K."/>
            <person name="Forbes L."/>
            <person name="Fu Q."/>
            <person name="Gubbala S."/>
            <person name="Hirani K."/>
            <person name="Jayaseelan J.C."/>
            <person name="Lara F."/>
            <person name="Munidasa M."/>
            <person name="Palculict T."/>
            <person name="Patil S."/>
            <person name="Pu L.-L."/>
            <person name="Saada N."/>
            <person name="Tang L."/>
            <person name="Weissenberger G."/>
            <person name="Zhu Y."/>
            <person name="Hemphill L."/>
            <person name="Shang Y."/>
            <person name="Youmans B."/>
            <person name="Ayvaz T."/>
            <person name="Ross M."/>
            <person name="Santibanez J."/>
            <person name="Aqrawi P."/>
            <person name="Gross S."/>
            <person name="Joshi V."/>
            <person name="Fowler G."/>
            <person name="Nazareth L."/>
            <person name="Reid J."/>
            <person name="Worley K."/>
            <person name="Petrosino J."/>
            <person name="Highlander S."/>
            <person name="Gibbs R."/>
        </authorList>
    </citation>
    <scope>NUCLEOTIDE SEQUENCE [LARGE SCALE GENOMIC DNA]</scope>
    <source>
        <strain evidence="4 5">ATCC 51599</strain>
    </source>
</reference>
<evidence type="ECO:0000256" key="3">
    <source>
        <dbReference type="ARBA" id="ARBA00061381"/>
    </source>
</evidence>
<comment type="caution">
    <text evidence="4">The sequence shown here is derived from an EMBL/GenBank/DDBJ whole genome shotgun (WGS) entry which is preliminary data.</text>
</comment>
<comment type="similarity">
    <text evidence="2">In the N-terminal section; belongs to the LpxK family.</text>
</comment>
<dbReference type="PANTHER" id="PTHR33505">
    <property type="entry name" value="ZGC:162634"/>
    <property type="match status" value="1"/>
</dbReference>
<evidence type="ECO:0000313" key="4">
    <source>
        <dbReference type="EMBL" id="EFV95002.1"/>
    </source>
</evidence>
<sequence>MMALDILVCPLCKGPLAHDRQQQTLTCKADRLVFPIRDGVPVMIVEEAGHLAADGSVTPAPAAGTAG</sequence>
<keyword evidence="5" id="KW-1185">Reference proteome</keyword>
<dbReference type="eggNOG" id="COG2835">
    <property type="taxonomic scope" value="Bacteria"/>
</dbReference>
<dbReference type="HOGENOM" id="CLU_155659_3_1_4"/>
<dbReference type="STRING" id="887898.HMPREF0551_1224"/>
<organism evidence="4 5">
    <name type="scientific">Lautropia mirabilis ATCC 51599</name>
    <dbReference type="NCBI Taxonomy" id="887898"/>
    <lineage>
        <taxon>Bacteria</taxon>
        <taxon>Pseudomonadati</taxon>
        <taxon>Pseudomonadota</taxon>
        <taxon>Betaproteobacteria</taxon>
        <taxon>Burkholderiales</taxon>
        <taxon>Burkholderiaceae</taxon>
        <taxon>Lautropia</taxon>
    </lineage>
</organism>
<name>E7RX11_9BURK</name>
<dbReference type="Gene3D" id="2.20.25.10">
    <property type="match status" value="1"/>
</dbReference>
<dbReference type="FunFam" id="2.20.25.10:FF:000002">
    <property type="entry name" value="UPF0434 protein YcaR"/>
    <property type="match status" value="1"/>
</dbReference>
<dbReference type="Proteomes" id="UP000011021">
    <property type="component" value="Unassembled WGS sequence"/>
</dbReference>
<gene>
    <name evidence="4" type="ORF">HMPREF0551_1224</name>
</gene>
<evidence type="ECO:0000313" key="5">
    <source>
        <dbReference type="Proteomes" id="UP000011021"/>
    </source>
</evidence>
<protein>
    <recommendedName>
        <fullName evidence="1">Tetraacyldisaccharide 4'-kinase</fullName>
    </recommendedName>
</protein>